<dbReference type="eggNOG" id="KOG0159">
    <property type="taxonomic scope" value="Eukaryota"/>
</dbReference>
<dbReference type="CDD" id="cd11061">
    <property type="entry name" value="CYP67-like"/>
    <property type="match status" value="1"/>
</dbReference>
<dbReference type="PANTHER" id="PTHR10742">
    <property type="entry name" value="FLAVIN MONOAMINE OXIDASE"/>
    <property type="match status" value="1"/>
</dbReference>
<feature type="binding site" description="axial binding residue" evidence="12">
    <location>
        <position position="486"/>
    </location>
    <ligand>
        <name>heme</name>
        <dbReference type="ChEBI" id="CHEBI:30413"/>
    </ligand>
    <ligandPart>
        <name>Fe</name>
        <dbReference type="ChEBI" id="CHEBI:18248"/>
    </ligandPart>
</feature>
<evidence type="ECO:0000256" key="13">
    <source>
        <dbReference type="SAM" id="MobiDB-lite"/>
    </source>
</evidence>
<dbReference type="OrthoDB" id="7777654at2759"/>
<accession>V5FZY9</accession>
<feature type="region of interest" description="Disordered" evidence="13">
    <location>
        <begin position="173"/>
        <end position="194"/>
    </location>
</feature>
<evidence type="ECO:0000256" key="11">
    <source>
        <dbReference type="ARBA" id="ARBA00023136"/>
    </source>
</evidence>
<sequence>MDSLYQLPGLVTEKLYLVASASGIAGLIYVLGLVIYRLYFHPLAHIPGPFFARITDWYNVVVAFGDDRHLDFYKLHERYGTVVRYGPSRLSINSNTALHQIYNAKANVQKSSYYSIFSHYFKVPSVLTSITTREHAPKRRIVSQGLSESAIQAMEEHVLQNVRTFCQRMVHPDPFSSSSEKESHSTPSSISSSRWGPLKNISRWSGYLTFDIMGDLCFSRSFDMLNSSDNHYIIDVLPAGVQGFNVLGHMQWLASLNLDKIFFRKLAAANDRYEAFSREMAFERMAKGDNVKVKDVFYFLQKGRDPVTGAGFTPDELIAEASLLILGGTDTTSTAITSTLFYLLHNPACLAKLQAEVRPKFNHVEEIRGGPTLVSCQYLRACIDEALRMTPGVGGILPREVLPGGIVIDGVNYPAGIDVGVPIYTIHHKEEYYPRPFEYIPERWIAENESDGTEKEGDKSSGSWTAEQVTLARSAFHPFSIGPWSCAGKGMAYKELMLVIARLVYLFDLKIADGTRNGEGDPTKSPTTLRHRQGELQGNDRFVLQTDGPIVQFKLRDGVALSVSTALHGVASARTCEKTKVAILGGGTAGITAAQALTNASIHDFIIVEYNGDIGGRVAHTDFGKDPNGNPYTVELGANWVQGLGSAGGPENPIWTLAKKYNLTNTYSDYSSILTYNKDGYSNYSRLIDEYENGPYTEIEEEAGIILTENLLDQSFRAASSLAGWKPQTPEEQAVEWWEMDWEYAFPPNTTFYQYSDANNLVIDQRGFNAFIKGMASTFLEKNDSRLRLNTIVTNISYTDDSVTVFNHDGSCIEADYAINTFSLGVLQHSALTFDPPLPAWKKRGIANFAMGTYTKIFLQFDPSDVFWDRSIQFFLYADPSRRGYYPVWQSLDAEGFLPGSGIIFVTLLHTESYRVEKMSDEETKEEALAALRTMFPEVENIPEPIAFMYPRWTETPWAYGSYSNWPVGVTLEMHQNLRANVSRLYFAGEATHPEYFGFLQGAYFEGKAAAEAVAGCVKNKGCVGGPNYPVLHGTTEEKDLSEANGWTVSPFETWGYD</sequence>
<evidence type="ECO:0000256" key="3">
    <source>
        <dbReference type="ARBA" id="ARBA00010617"/>
    </source>
</evidence>
<keyword evidence="17" id="KW-1185">Reference proteome</keyword>
<evidence type="ECO:0000256" key="14">
    <source>
        <dbReference type="SAM" id="Phobius"/>
    </source>
</evidence>
<evidence type="ECO:0000256" key="8">
    <source>
        <dbReference type="ARBA" id="ARBA00023002"/>
    </source>
</evidence>
<keyword evidence="5 14" id="KW-0812">Transmembrane</keyword>
<evidence type="ECO:0000256" key="4">
    <source>
        <dbReference type="ARBA" id="ARBA00022617"/>
    </source>
</evidence>
<dbReference type="HOGENOM" id="CLU_289668_0_0_1"/>
<dbReference type="PRINTS" id="PR00463">
    <property type="entry name" value="EP450I"/>
</dbReference>
<dbReference type="Pfam" id="PF01593">
    <property type="entry name" value="Amino_oxidase"/>
    <property type="match status" value="1"/>
</dbReference>
<dbReference type="InterPro" id="IPR002937">
    <property type="entry name" value="Amino_oxidase"/>
</dbReference>
<dbReference type="PRINTS" id="PR00385">
    <property type="entry name" value="P450"/>
</dbReference>
<evidence type="ECO:0000256" key="2">
    <source>
        <dbReference type="ARBA" id="ARBA00004370"/>
    </source>
</evidence>
<dbReference type="GO" id="GO:0005506">
    <property type="term" value="F:iron ion binding"/>
    <property type="evidence" value="ECO:0007669"/>
    <property type="project" value="InterPro"/>
</dbReference>
<dbReference type="EMBL" id="BAUL01000122">
    <property type="protein sequence ID" value="GAD95311.1"/>
    <property type="molecule type" value="Genomic_DNA"/>
</dbReference>
<evidence type="ECO:0000256" key="12">
    <source>
        <dbReference type="PIRSR" id="PIRSR602401-1"/>
    </source>
</evidence>
<dbReference type="InterPro" id="IPR036188">
    <property type="entry name" value="FAD/NAD-bd_sf"/>
</dbReference>
<proteinExistence type="inferred from homology"/>
<dbReference type="Gene3D" id="3.50.50.60">
    <property type="entry name" value="FAD/NAD(P)-binding domain"/>
    <property type="match status" value="1"/>
</dbReference>
<feature type="transmembrane region" description="Helical" evidence="14">
    <location>
        <begin position="15"/>
        <end position="36"/>
    </location>
</feature>
<gene>
    <name evidence="16" type="ORF">PVAR5_3953</name>
</gene>
<dbReference type="Pfam" id="PF00067">
    <property type="entry name" value="p450"/>
    <property type="match status" value="1"/>
</dbReference>
<keyword evidence="7 14" id="KW-1133">Transmembrane helix</keyword>
<dbReference type="InterPro" id="IPR002401">
    <property type="entry name" value="Cyt_P450_E_grp-I"/>
</dbReference>
<evidence type="ECO:0000256" key="6">
    <source>
        <dbReference type="ARBA" id="ARBA00022723"/>
    </source>
</evidence>
<evidence type="ECO:0000259" key="15">
    <source>
        <dbReference type="Pfam" id="PF01593"/>
    </source>
</evidence>
<dbReference type="Gene3D" id="1.10.630.10">
    <property type="entry name" value="Cytochrome P450"/>
    <property type="match status" value="1"/>
</dbReference>
<dbReference type="SUPFAM" id="SSF54373">
    <property type="entry name" value="FAD-linked reductases, C-terminal domain"/>
    <property type="match status" value="1"/>
</dbReference>
<protein>
    <submittedName>
        <fullName evidence="16">Flavin containing polyamine oxidase, putative</fullName>
    </submittedName>
</protein>
<comment type="caution">
    <text evidence="16">The sequence shown here is derived from an EMBL/GenBank/DDBJ whole genome shotgun (WGS) entry which is preliminary data.</text>
</comment>
<comment type="cofactor">
    <cofactor evidence="1 12">
        <name>heme</name>
        <dbReference type="ChEBI" id="CHEBI:30413"/>
    </cofactor>
</comment>
<keyword evidence="10" id="KW-0503">Monooxygenase</keyword>
<dbReference type="GO" id="GO:0016020">
    <property type="term" value="C:membrane"/>
    <property type="evidence" value="ECO:0007669"/>
    <property type="project" value="UniProtKB-SubCell"/>
</dbReference>
<dbReference type="GO" id="GO:1902181">
    <property type="term" value="P:verruculogen biosynthetic process"/>
    <property type="evidence" value="ECO:0007669"/>
    <property type="project" value="UniProtKB-ARBA"/>
</dbReference>
<dbReference type="GO" id="GO:0006598">
    <property type="term" value="P:polyamine catabolic process"/>
    <property type="evidence" value="ECO:0007669"/>
    <property type="project" value="TreeGrafter"/>
</dbReference>
<dbReference type="SUPFAM" id="SSF51905">
    <property type="entry name" value="FAD/NAD(P)-binding domain"/>
    <property type="match status" value="1"/>
</dbReference>
<evidence type="ECO:0000256" key="1">
    <source>
        <dbReference type="ARBA" id="ARBA00001971"/>
    </source>
</evidence>
<name>V5FZY9_BYSSN</name>
<dbReference type="SUPFAM" id="SSF48264">
    <property type="entry name" value="Cytochrome P450"/>
    <property type="match status" value="1"/>
</dbReference>
<dbReference type="Gene3D" id="3.90.660.10">
    <property type="match status" value="1"/>
</dbReference>
<dbReference type="InterPro" id="IPR050281">
    <property type="entry name" value="Flavin_monoamine_oxidase"/>
</dbReference>
<keyword evidence="11 14" id="KW-0472">Membrane</keyword>
<comment type="similarity">
    <text evidence="3">Belongs to the cytochrome P450 family.</text>
</comment>
<evidence type="ECO:0000313" key="16">
    <source>
        <dbReference type="EMBL" id="GAD95311.1"/>
    </source>
</evidence>
<dbReference type="InParanoid" id="V5FZY9"/>
<feature type="domain" description="Amine oxidase" evidence="15">
    <location>
        <begin position="589"/>
        <end position="1014"/>
    </location>
</feature>
<dbReference type="Proteomes" id="UP000018001">
    <property type="component" value="Unassembled WGS sequence"/>
</dbReference>
<keyword evidence="8" id="KW-0560">Oxidoreductase</keyword>
<dbReference type="AlphaFoldDB" id="V5FZY9"/>
<dbReference type="PANTHER" id="PTHR10742:SF313">
    <property type="entry name" value="AMINE OXIDASE"/>
    <property type="match status" value="1"/>
</dbReference>
<evidence type="ECO:0000256" key="10">
    <source>
        <dbReference type="ARBA" id="ARBA00023033"/>
    </source>
</evidence>
<evidence type="ECO:0000256" key="5">
    <source>
        <dbReference type="ARBA" id="ARBA00022692"/>
    </source>
</evidence>
<keyword evidence="6 12" id="KW-0479">Metal-binding</keyword>
<keyword evidence="4 12" id="KW-0349">Heme</keyword>
<dbReference type="FunFam" id="1.10.630.10:FF:000063">
    <property type="entry name" value="Cytochrome P450 monooxygenase"/>
    <property type="match status" value="1"/>
</dbReference>
<evidence type="ECO:0000313" key="17">
    <source>
        <dbReference type="Proteomes" id="UP000018001"/>
    </source>
</evidence>
<dbReference type="GO" id="GO:0004497">
    <property type="term" value="F:monooxygenase activity"/>
    <property type="evidence" value="ECO:0007669"/>
    <property type="project" value="UniProtKB-KW"/>
</dbReference>
<keyword evidence="9 12" id="KW-0408">Iron</keyword>
<comment type="subcellular location">
    <subcellularLocation>
        <location evidence="2">Membrane</location>
    </subcellularLocation>
</comment>
<dbReference type="InterPro" id="IPR001128">
    <property type="entry name" value="Cyt_P450"/>
</dbReference>
<dbReference type="eggNOG" id="KOG0029">
    <property type="taxonomic scope" value="Eukaryota"/>
</dbReference>
<dbReference type="GO" id="GO:0016705">
    <property type="term" value="F:oxidoreductase activity, acting on paired donors, with incorporation or reduction of molecular oxygen"/>
    <property type="evidence" value="ECO:0007669"/>
    <property type="project" value="InterPro"/>
</dbReference>
<organism evidence="16 17">
    <name type="scientific">Byssochlamys spectabilis (strain No. 5 / NBRC 109023)</name>
    <name type="common">Paecilomyces variotii</name>
    <dbReference type="NCBI Taxonomy" id="1356009"/>
    <lineage>
        <taxon>Eukaryota</taxon>
        <taxon>Fungi</taxon>
        <taxon>Dikarya</taxon>
        <taxon>Ascomycota</taxon>
        <taxon>Pezizomycotina</taxon>
        <taxon>Eurotiomycetes</taxon>
        <taxon>Eurotiomycetidae</taxon>
        <taxon>Eurotiales</taxon>
        <taxon>Thermoascaceae</taxon>
        <taxon>Paecilomyces</taxon>
    </lineage>
</organism>
<reference evidence="17" key="1">
    <citation type="journal article" date="2014" name="Genome Announc.">
        <title>Draft genome sequence of the formaldehyde-resistant fungus Byssochlamys spectabilis No. 5 (anamorph Paecilomyces variotii No. 5) (NBRC109023).</title>
        <authorList>
            <person name="Oka T."/>
            <person name="Ekino K."/>
            <person name="Fukuda K."/>
            <person name="Nomura Y."/>
        </authorList>
    </citation>
    <scope>NUCLEOTIDE SEQUENCE [LARGE SCALE GENOMIC DNA]</scope>
    <source>
        <strain evidence="17">No. 5 / NBRC 109023</strain>
    </source>
</reference>
<dbReference type="GO" id="GO:0020037">
    <property type="term" value="F:heme binding"/>
    <property type="evidence" value="ECO:0007669"/>
    <property type="project" value="InterPro"/>
</dbReference>
<evidence type="ECO:0000256" key="7">
    <source>
        <dbReference type="ARBA" id="ARBA00022989"/>
    </source>
</evidence>
<dbReference type="InterPro" id="IPR036396">
    <property type="entry name" value="Cyt_P450_sf"/>
</dbReference>
<evidence type="ECO:0000256" key="9">
    <source>
        <dbReference type="ARBA" id="ARBA00023004"/>
    </source>
</evidence>